<gene>
    <name evidence="2" type="ORF">J4709_17535</name>
</gene>
<evidence type="ECO:0000256" key="1">
    <source>
        <dbReference type="SAM" id="MobiDB-lite"/>
    </source>
</evidence>
<feature type="compositionally biased region" description="Low complexity" evidence="1">
    <location>
        <begin position="83"/>
        <end position="92"/>
    </location>
</feature>
<sequence length="221" mass="22253">MPKLKTPDGTELAADDVERRFAKSMAAPAADEPPAPAPAPRDVDDDGQAAAPAPSPDDARHSRTRTAKAPRGGGRGAPRRSAKASPAAAAPAPGTYAGAIAESLQALALTSAIVPVPGDLGVRLRLQGQVIDQHAAGVAKAVDLAACNNAVIRRGVESLTSGSAGWVLPAVIAVVPFAMATSQVWRAPVDEQATAAAAAFSADVRAHMEMLVAANVQSPAA</sequence>
<name>A0ABS3RSV6_9ACTN</name>
<feature type="region of interest" description="Disordered" evidence="1">
    <location>
        <begin position="1"/>
        <end position="92"/>
    </location>
</feature>
<comment type="caution">
    <text evidence="2">The sequence shown here is derived from an EMBL/GenBank/DDBJ whole genome shotgun (WGS) entry which is preliminary data.</text>
</comment>
<keyword evidence="3" id="KW-1185">Reference proteome</keyword>
<organism evidence="2 3">
    <name type="scientific">Actinomadura violacea</name>
    <dbReference type="NCBI Taxonomy" id="2819934"/>
    <lineage>
        <taxon>Bacteria</taxon>
        <taxon>Bacillati</taxon>
        <taxon>Actinomycetota</taxon>
        <taxon>Actinomycetes</taxon>
        <taxon>Streptosporangiales</taxon>
        <taxon>Thermomonosporaceae</taxon>
        <taxon>Actinomadura</taxon>
    </lineage>
</organism>
<protein>
    <submittedName>
        <fullName evidence="2">Uncharacterized protein</fullName>
    </submittedName>
</protein>
<accession>A0ABS3RSV6</accession>
<evidence type="ECO:0000313" key="3">
    <source>
        <dbReference type="Proteomes" id="UP000680206"/>
    </source>
</evidence>
<dbReference type="RefSeq" id="WP_208241975.1">
    <property type="nucleotide sequence ID" value="NZ_JAGEPF010000010.1"/>
</dbReference>
<dbReference type="Proteomes" id="UP000680206">
    <property type="component" value="Unassembled WGS sequence"/>
</dbReference>
<reference evidence="2 3" key="1">
    <citation type="submission" date="2021-03" db="EMBL/GenBank/DDBJ databases">
        <title>Actinomadura violae sp. nov., isolated from lichen in Thailand.</title>
        <authorList>
            <person name="Kanchanasin P."/>
            <person name="Saeng-In P."/>
            <person name="Phongsopitanun W."/>
            <person name="Yuki M."/>
            <person name="Kudo T."/>
            <person name="Ohkuma M."/>
            <person name="Tanasupawat S."/>
        </authorList>
    </citation>
    <scope>NUCLEOTIDE SEQUENCE [LARGE SCALE GENOMIC DNA]</scope>
    <source>
        <strain evidence="2 3">LCR2-06</strain>
    </source>
</reference>
<evidence type="ECO:0000313" key="2">
    <source>
        <dbReference type="EMBL" id="MBO2459383.1"/>
    </source>
</evidence>
<proteinExistence type="predicted"/>
<dbReference type="EMBL" id="JAGEPF010000010">
    <property type="protein sequence ID" value="MBO2459383.1"/>
    <property type="molecule type" value="Genomic_DNA"/>
</dbReference>